<reference evidence="2" key="2">
    <citation type="journal article" date="2021" name="PeerJ">
        <title>Extensive microbial diversity within the chicken gut microbiome revealed by metagenomics and culture.</title>
        <authorList>
            <person name="Gilroy R."/>
            <person name="Ravi A."/>
            <person name="Getino M."/>
            <person name="Pursley I."/>
            <person name="Horton D.L."/>
            <person name="Alikhan N.F."/>
            <person name="Baker D."/>
            <person name="Gharbi K."/>
            <person name="Hall N."/>
            <person name="Watson M."/>
            <person name="Adriaenssens E.M."/>
            <person name="Foster-Nyarko E."/>
            <person name="Jarju S."/>
            <person name="Secka A."/>
            <person name="Antonio M."/>
            <person name="Oren A."/>
            <person name="Chaudhuri R.R."/>
            <person name="La Ragione R."/>
            <person name="Hildebrand F."/>
            <person name="Pallen M.J."/>
        </authorList>
    </citation>
    <scope>NUCLEOTIDE SEQUENCE</scope>
    <source>
        <strain evidence="2">CHK165-10780</strain>
    </source>
</reference>
<feature type="non-terminal residue" evidence="2">
    <location>
        <position position="1"/>
    </location>
</feature>
<feature type="transmembrane region" description="Helical" evidence="1">
    <location>
        <begin position="19"/>
        <end position="37"/>
    </location>
</feature>
<keyword evidence="1" id="KW-1133">Transmembrane helix</keyword>
<evidence type="ECO:0000313" key="3">
    <source>
        <dbReference type="Proteomes" id="UP000886725"/>
    </source>
</evidence>
<protein>
    <submittedName>
        <fullName evidence="2">Phospho-N-acetylmuramoyl-pentapeptide-transferase</fullName>
    </submittedName>
</protein>
<accession>A0A9D0YYU0</accession>
<comment type="caution">
    <text evidence="2">The sequence shown here is derived from an EMBL/GenBank/DDBJ whole genome shotgun (WGS) entry which is preliminary data.</text>
</comment>
<evidence type="ECO:0000313" key="2">
    <source>
        <dbReference type="EMBL" id="HIQ64592.1"/>
    </source>
</evidence>
<name>A0A9D0YYU0_9FIRM</name>
<proteinExistence type="predicted"/>
<keyword evidence="1" id="KW-0812">Transmembrane</keyword>
<evidence type="ECO:0000256" key="1">
    <source>
        <dbReference type="SAM" id="Phobius"/>
    </source>
</evidence>
<sequence>PLHHHFEKLGWKETDIVKLFYVIGLLLAMAGIYFGIWM</sequence>
<dbReference type="Proteomes" id="UP000886725">
    <property type="component" value="Unassembled WGS sequence"/>
</dbReference>
<gene>
    <name evidence="2" type="ORF">IAC85_02520</name>
</gene>
<dbReference type="AlphaFoldDB" id="A0A9D0YYU0"/>
<dbReference type="EMBL" id="DVFU01000051">
    <property type="protein sequence ID" value="HIQ64592.1"/>
    <property type="molecule type" value="Genomic_DNA"/>
</dbReference>
<keyword evidence="1" id="KW-0472">Membrane</keyword>
<organism evidence="2 3">
    <name type="scientific">Candidatus Faecenecus gallistercoris</name>
    <dbReference type="NCBI Taxonomy" id="2840793"/>
    <lineage>
        <taxon>Bacteria</taxon>
        <taxon>Bacillati</taxon>
        <taxon>Bacillota</taxon>
        <taxon>Bacillota incertae sedis</taxon>
        <taxon>Candidatus Faecenecus</taxon>
    </lineage>
</organism>
<reference evidence="2" key="1">
    <citation type="submission" date="2020-10" db="EMBL/GenBank/DDBJ databases">
        <authorList>
            <person name="Gilroy R."/>
        </authorList>
    </citation>
    <scope>NUCLEOTIDE SEQUENCE</scope>
    <source>
        <strain evidence="2">CHK165-10780</strain>
    </source>
</reference>